<evidence type="ECO:0000313" key="1">
    <source>
        <dbReference type="EMBL" id="KAK8545183.1"/>
    </source>
</evidence>
<sequence>MLDLVIAHFHSFHGSGSIGRKTVLLDECPIMLVGLNSYLQHIILLGHPTAALKGDNNRVCIDLKGSIKKHIQIIPSLH</sequence>
<comment type="caution">
    <text evidence="1">The sequence shown here is derived from an EMBL/GenBank/DDBJ whole genome shotgun (WGS) entry which is preliminary data.</text>
</comment>
<organism evidence="1 2">
    <name type="scientific">Hibiscus sabdariffa</name>
    <name type="common">roselle</name>
    <dbReference type="NCBI Taxonomy" id="183260"/>
    <lineage>
        <taxon>Eukaryota</taxon>
        <taxon>Viridiplantae</taxon>
        <taxon>Streptophyta</taxon>
        <taxon>Embryophyta</taxon>
        <taxon>Tracheophyta</taxon>
        <taxon>Spermatophyta</taxon>
        <taxon>Magnoliopsida</taxon>
        <taxon>eudicotyledons</taxon>
        <taxon>Gunneridae</taxon>
        <taxon>Pentapetalae</taxon>
        <taxon>rosids</taxon>
        <taxon>malvids</taxon>
        <taxon>Malvales</taxon>
        <taxon>Malvaceae</taxon>
        <taxon>Malvoideae</taxon>
        <taxon>Hibiscus</taxon>
    </lineage>
</organism>
<keyword evidence="2" id="KW-1185">Reference proteome</keyword>
<proteinExistence type="predicted"/>
<reference evidence="1 2" key="1">
    <citation type="journal article" date="2024" name="G3 (Bethesda)">
        <title>Genome assembly of Hibiscus sabdariffa L. provides insights into metabolisms of medicinal natural products.</title>
        <authorList>
            <person name="Kim T."/>
        </authorList>
    </citation>
    <scope>NUCLEOTIDE SEQUENCE [LARGE SCALE GENOMIC DNA]</scope>
    <source>
        <strain evidence="1">TK-2024</strain>
        <tissue evidence="1">Old leaves</tissue>
    </source>
</reference>
<accession>A0ABR2DQJ7</accession>
<dbReference type="EMBL" id="JBBPBM010000023">
    <property type="protein sequence ID" value="KAK8545183.1"/>
    <property type="molecule type" value="Genomic_DNA"/>
</dbReference>
<gene>
    <name evidence="1" type="ORF">V6N12_026023</name>
</gene>
<evidence type="ECO:0000313" key="2">
    <source>
        <dbReference type="Proteomes" id="UP001472677"/>
    </source>
</evidence>
<protein>
    <submittedName>
        <fullName evidence="1">Uncharacterized protein</fullName>
    </submittedName>
</protein>
<name>A0ABR2DQJ7_9ROSI</name>
<dbReference type="Proteomes" id="UP001472677">
    <property type="component" value="Unassembled WGS sequence"/>
</dbReference>